<feature type="compositionally biased region" description="Basic residues" evidence="6">
    <location>
        <begin position="700"/>
        <end position="713"/>
    </location>
</feature>
<evidence type="ECO:0000259" key="7">
    <source>
        <dbReference type="PROSITE" id="PS50057"/>
    </source>
</evidence>
<dbReference type="Gene3D" id="2.30.29.30">
    <property type="entry name" value="Pleckstrin-homology domain (PH domain)/Phosphotyrosine-binding domain (PTB)"/>
    <property type="match status" value="1"/>
</dbReference>
<gene>
    <name evidence="8" type="ORF">L596_015080</name>
</gene>
<dbReference type="Pfam" id="PF08736">
    <property type="entry name" value="FA"/>
    <property type="match status" value="1"/>
</dbReference>
<evidence type="ECO:0000256" key="6">
    <source>
        <dbReference type="SAM" id="MobiDB-lite"/>
    </source>
</evidence>
<dbReference type="CDD" id="cd13193">
    <property type="entry name" value="FERM_C_FARP1-like"/>
    <property type="match status" value="1"/>
</dbReference>
<dbReference type="Gene3D" id="3.10.20.90">
    <property type="entry name" value="Phosphatidylinositol 3-kinase Catalytic Subunit, Chain A, domain 1"/>
    <property type="match status" value="1"/>
</dbReference>
<dbReference type="SUPFAM" id="SSF50729">
    <property type="entry name" value="PH domain-like"/>
    <property type="match status" value="1"/>
</dbReference>
<dbReference type="FunFam" id="1.20.80.10:FF:000005">
    <property type="entry name" value="FERM, RhoGEF and pleckstrin domain-containing protein 1"/>
    <property type="match status" value="1"/>
</dbReference>
<dbReference type="InterPro" id="IPR000299">
    <property type="entry name" value="FERM_domain"/>
</dbReference>
<dbReference type="AlphaFoldDB" id="A0A4V6A301"/>
<keyword evidence="4" id="KW-0677">Repeat</keyword>
<evidence type="ECO:0000313" key="8">
    <source>
        <dbReference type="EMBL" id="TKR81155.1"/>
    </source>
</evidence>
<keyword evidence="3" id="KW-0344">Guanine-nucleotide releasing factor</keyword>
<proteinExistence type="predicted"/>
<name>A0A4V6A301_STECR</name>
<evidence type="ECO:0000256" key="2">
    <source>
        <dbReference type="ARBA" id="ARBA00022025"/>
    </source>
</evidence>
<dbReference type="STRING" id="34508.A0A4V6A301"/>
<dbReference type="InterPro" id="IPR014847">
    <property type="entry name" value="FA"/>
</dbReference>
<dbReference type="InterPro" id="IPR014352">
    <property type="entry name" value="FERM/acyl-CoA-bd_prot_sf"/>
</dbReference>
<organism evidence="8">
    <name type="scientific">Steinernema carpocapsae</name>
    <name type="common">Entomopathogenic nematode</name>
    <dbReference type="NCBI Taxonomy" id="34508"/>
    <lineage>
        <taxon>Eukaryota</taxon>
        <taxon>Metazoa</taxon>
        <taxon>Ecdysozoa</taxon>
        <taxon>Nematoda</taxon>
        <taxon>Chromadorea</taxon>
        <taxon>Rhabditida</taxon>
        <taxon>Tylenchina</taxon>
        <taxon>Panagrolaimomorpha</taxon>
        <taxon>Strongyloidoidea</taxon>
        <taxon>Steinernematidae</taxon>
        <taxon>Steinernema</taxon>
    </lineage>
</organism>
<dbReference type="PROSITE" id="PS50057">
    <property type="entry name" value="FERM_3"/>
    <property type="match status" value="1"/>
</dbReference>
<dbReference type="PRINTS" id="PR00935">
    <property type="entry name" value="BAND41"/>
</dbReference>
<feature type="domain" description="FERM" evidence="7">
    <location>
        <begin position="22"/>
        <end position="306"/>
    </location>
</feature>
<dbReference type="GO" id="GO:0005085">
    <property type="term" value="F:guanyl-nucleotide exchange factor activity"/>
    <property type="evidence" value="ECO:0007669"/>
    <property type="project" value="UniProtKB-KW"/>
</dbReference>
<dbReference type="Pfam" id="PF09379">
    <property type="entry name" value="FERM_N"/>
    <property type="match status" value="1"/>
</dbReference>
<dbReference type="InterPro" id="IPR011993">
    <property type="entry name" value="PH-like_dom_sf"/>
</dbReference>
<feature type="region of interest" description="Disordered" evidence="6">
    <location>
        <begin position="575"/>
        <end position="621"/>
    </location>
</feature>
<dbReference type="InterPro" id="IPR019747">
    <property type="entry name" value="FERM_CS"/>
</dbReference>
<dbReference type="SMART" id="SM01195">
    <property type="entry name" value="FA"/>
    <property type="match status" value="1"/>
</dbReference>
<dbReference type="InterPro" id="IPR019749">
    <property type="entry name" value="Band_41_domain"/>
</dbReference>
<dbReference type="FunFam" id="3.10.20.90:FF:000040">
    <property type="entry name" value="FERM, RhoGEF and pleckstrin domain-containing protein"/>
    <property type="match status" value="1"/>
</dbReference>
<dbReference type="SMART" id="SM00295">
    <property type="entry name" value="B41"/>
    <property type="match status" value="1"/>
</dbReference>
<sequence>MIPQGVGAPPPPGMDPKRGKLMCIKVRMLDDTVGVFHLGHKALGEALFDEVCRYLNLLERDYFGLEFLDCYGNRCWLDKEKTILRQITQTHSDAKFYFVVKFYTPNPSELEEEYTRYLLSLQIKRDLAMGEFICIENTAALMVSYLVQSECGDFSPDDYPDHSYLSSRNFVPNQTIPFQIKVMQNHKQLIGMSPAESDFALLETARRCDFYGVKFHPAKDVEGSAVNLSVVHGGIKVFQNLHFVSTFSWAKIRKLSFKRKKLLIKLHPESYQFYKETIEFGFETRNECKNFWKKCVEHHAFFRCVDGGDAKKAKESRLFSRGSSFRYHGRTQKQLIDYVREHHKRREPFTRPINAGLSSERDRMILYHYGGIGPSGYATIERKQKPNAASSMPHIAQQSNHSTTSQGIPVGVCSSSSGATFTSVSTTIAHSHRIRPSSQYYYRNHSSHLSDDLSGDERMCTSDIDTSTTVAIEKPPRRLQHPIVEPIEQQNQQNSMSLPNVLSDDVRFICREFELKCECPPKSASGDNFLERLNHDDNVSEDSYRLADHESSQPNVLNTTFTTKRVGNVIVKRVMGKSTPNTTDDEESTASESAPIHRKPMRPSSKYSSFHPQATSLTRTTVPIEIDGPNVKLLAPRRSSSGHVGRSHLHLHWGHLGSTEADRNRKGITEERRCRQNAFIQSLHREETGNPCGTAYSNLRGRRTHSRKGSRPG</sequence>
<dbReference type="PRINTS" id="PR00661">
    <property type="entry name" value="ERMFAMILY"/>
</dbReference>
<accession>A0A4V6A301</accession>
<dbReference type="CDD" id="cd17098">
    <property type="entry name" value="FERM_F1_FARP1_like"/>
    <property type="match status" value="1"/>
</dbReference>
<reference evidence="8" key="1">
    <citation type="submission" date="2013-11" db="EMBL/GenBank/DDBJ databases">
        <authorList>
            <person name="Sternberg P."/>
            <person name="Dillman A."/>
            <person name="Macchietto M."/>
        </authorList>
    </citation>
    <scope>NUCLEOTIDE SEQUENCE</scope>
    <source>
        <strain evidence="8">ALL</strain>
    </source>
</reference>
<dbReference type="InterPro" id="IPR035963">
    <property type="entry name" value="FERM_2"/>
</dbReference>
<dbReference type="SUPFAM" id="SSF54236">
    <property type="entry name" value="Ubiquitin-like"/>
    <property type="match status" value="1"/>
</dbReference>
<dbReference type="Pfam" id="PF09380">
    <property type="entry name" value="FERM_C"/>
    <property type="match status" value="1"/>
</dbReference>
<dbReference type="Pfam" id="PF00373">
    <property type="entry name" value="FERM_M"/>
    <property type="match status" value="1"/>
</dbReference>
<dbReference type="GO" id="GO:0005912">
    <property type="term" value="C:adherens junction"/>
    <property type="evidence" value="ECO:0007669"/>
    <property type="project" value="UniProtKB-SubCell"/>
</dbReference>
<evidence type="ECO:0000256" key="3">
    <source>
        <dbReference type="ARBA" id="ARBA00022658"/>
    </source>
</evidence>
<evidence type="ECO:0000256" key="5">
    <source>
        <dbReference type="ARBA" id="ARBA00043944"/>
    </source>
</evidence>
<reference evidence="8" key="2">
    <citation type="journal article" date="2015" name="Genome Biol.">
        <title>Comparative genomics of Steinernema reveals deeply conserved gene regulatory networks.</title>
        <authorList>
            <person name="Dillman A.R."/>
            <person name="Macchietto M."/>
            <person name="Porter C.F."/>
            <person name="Rogers A."/>
            <person name="Williams B."/>
            <person name="Antoshechkin I."/>
            <person name="Lee M.M."/>
            <person name="Goodwin Z."/>
            <person name="Lu X."/>
            <person name="Lewis E.E."/>
            <person name="Goodrich-Blair H."/>
            <person name="Stock S.P."/>
            <person name="Adams B.J."/>
            <person name="Sternberg P.W."/>
            <person name="Mortazavi A."/>
        </authorList>
    </citation>
    <scope>NUCLEOTIDE SEQUENCE [LARGE SCALE GENOMIC DNA]</scope>
    <source>
        <strain evidence="8">ALL</strain>
    </source>
</reference>
<dbReference type="InterPro" id="IPR029071">
    <property type="entry name" value="Ubiquitin-like_domsf"/>
</dbReference>
<dbReference type="InterPro" id="IPR051835">
    <property type="entry name" value="RAC1-GEF"/>
</dbReference>
<dbReference type="PROSITE" id="PS00660">
    <property type="entry name" value="FERM_1"/>
    <property type="match status" value="1"/>
</dbReference>
<feature type="region of interest" description="Disordered" evidence="6">
    <location>
        <begin position="685"/>
        <end position="713"/>
    </location>
</feature>
<dbReference type="InterPro" id="IPR019748">
    <property type="entry name" value="FERM_central"/>
</dbReference>
<dbReference type="InterPro" id="IPR018979">
    <property type="entry name" value="FERM_N"/>
</dbReference>
<protein>
    <recommendedName>
        <fullName evidence="2">Moesin/ezrin/radixin homolog 1</fullName>
    </recommendedName>
</protein>
<reference evidence="8" key="3">
    <citation type="journal article" date="2019" name="G3 (Bethesda)">
        <title>Hybrid Assembly of the Genome of the Entomopathogenic Nematode Steinernema carpocapsae Identifies the X-Chromosome.</title>
        <authorList>
            <person name="Serra L."/>
            <person name="Macchietto M."/>
            <person name="Macias-Munoz A."/>
            <person name="McGill C.J."/>
            <person name="Rodriguez I.M."/>
            <person name="Rodriguez B."/>
            <person name="Murad R."/>
            <person name="Mortazavi A."/>
        </authorList>
    </citation>
    <scope>NUCLEOTIDE SEQUENCE</scope>
    <source>
        <strain evidence="8">ALL</strain>
    </source>
</reference>
<dbReference type="CDD" id="cd14473">
    <property type="entry name" value="FERM_B-lobe"/>
    <property type="match status" value="1"/>
</dbReference>
<dbReference type="SMART" id="SM01196">
    <property type="entry name" value="FERM_C"/>
    <property type="match status" value="1"/>
</dbReference>
<feature type="compositionally biased region" description="Polar residues" evidence="6">
    <location>
        <begin position="605"/>
        <end position="621"/>
    </location>
</feature>
<dbReference type="FunFam" id="2.30.29.30:FF:000002">
    <property type="entry name" value="Band 4.1-like protein 5 isoform 1"/>
    <property type="match status" value="1"/>
</dbReference>
<dbReference type="PANTHER" id="PTHR45858:SF5">
    <property type="entry name" value="MOESIN_EZRIN_RADIXIN HOMOLOG 1"/>
    <property type="match status" value="1"/>
</dbReference>
<dbReference type="InterPro" id="IPR000798">
    <property type="entry name" value="Ez/rad/moesin-like"/>
</dbReference>
<dbReference type="Gene3D" id="1.20.80.10">
    <property type="match status" value="1"/>
</dbReference>
<dbReference type="SUPFAM" id="SSF47031">
    <property type="entry name" value="Second domain of FERM"/>
    <property type="match status" value="1"/>
</dbReference>
<comment type="subcellular location">
    <subcellularLocation>
        <location evidence="1">Cell junction</location>
        <location evidence="1">Adherens junction</location>
    </subcellularLocation>
    <subcellularLocation>
        <location evidence="5">Cell projection</location>
        <location evidence="5">Rhabdomere</location>
    </subcellularLocation>
</comment>
<dbReference type="InterPro" id="IPR018980">
    <property type="entry name" value="FERM_PH-like_C"/>
</dbReference>
<dbReference type="EMBL" id="AZBU02000004">
    <property type="protein sequence ID" value="TKR81155.1"/>
    <property type="molecule type" value="Genomic_DNA"/>
</dbReference>
<dbReference type="PANTHER" id="PTHR45858">
    <property type="entry name" value="FERM DOMAIN CONTAINING PROTEIN"/>
    <property type="match status" value="1"/>
</dbReference>
<evidence type="ECO:0000256" key="4">
    <source>
        <dbReference type="ARBA" id="ARBA00022737"/>
    </source>
</evidence>
<dbReference type="InterPro" id="IPR041788">
    <property type="entry name" value="FARP1/FARP2/FRMD7_FERM_C"/>
</dbReference>
<comment type="caution">
    <text evidence="8">The sequence shown here is derived from an EMBL/GenBank/DDBJ whole genome shotgun (WGS) entry which is preliminary data.</text>
</comment>
<evidence type="ECO:0000256" key="1">
    <source>
        <dbReference type="ARBA" id="ARBA00004536"/>
    </source>
</evidence>
<dbReference type="GO" id="GO:0008092">
    <property type="term" value="F:cytoskeletal protein binding"/>
    <property type="evidence" value="ECO:0007669"/>
    <property type="project" value="InterPro"/>
</dbReference>
<dbReference type="OrthoDB" id="9990815at2759"/>